<name>A0A6P4FNJ1_DRORH</name>
<gene>
    <name evidence="4" type="primary">LOC108049912</name>
    <name evidence="2" type="synonym">108049912</name>
</gene>
<reference evidence="2" key="3">
    <citation type="submission" date="2025-05" db="UniProtKB">
        <authorList>
            <consortium name="EnsemblMetazoa"/>
        </authorList>
    </citation>
    <scope>IDENTIFICATION</scope>
</reference>
<sequence>MQPQKKMCRCLINVTRCVQQVCSYSTRRNILAMQALSTRKTLERNAPEEGAVGTADDSGRGSGRGLKAGDRLPTAVSLVSRNVPESSRNEVKAAYLRYGKSMTDLAKSARKLYKSARLRNVPSQQRLSQTVDLLGLKAVKSPEQGVCAITERLTKLFLPDPSD</sequence>
<protein>
    <submittedName>
        <fullName evidence="4">Uncharacterized protein LOC108049912 isoform X1</fullName>
    </submittedName>
</protein>
<accession>A0A6P4FNJ1</accession>
<dbReference type="OrthoDB" id="7833693at2759"/>
<reference evidence="4" key="2">
    <citation type="submission" date="2025-04" db="UniProtKB">
        <authorList>
            <consortium name="RefSeq"/>
        </authorList>
    </citation>
    <scope>IDENTIFICATION</scope>
</reference>
<dbReference type="RefSeq" id="XP_016986801.1">
    <property type="nucleotide sequence ID" value="XM_017131312.1"/>
</dbReference>
<dbReference type="Proteomes" id="UP001652680">
    <property type="component" value="Unassembled WGS sequence"/>
</dbReference>
<evidence type="ECO:0000313" key="4">
    <source>
        <dbReference type="RefSeq" id="XP_016986801.1"/>
    </source>
</evidence>
<feature type="region of interest" description="Disordered" evidence="1">
    <location>
        <begin position="42"/>
        <end position="71"/>
    </location>
</feature>
<dbReference type="AlphaFoldDB" id="A0A6P4FNJ1"/>
<reference evidence="3" key="1">
    <citation type="journal article" date="2021" name="Elife">
        <title>Highly contiguous assemblies of 101 drosophilid genomes.</title>
        <authorList>
            <person name="Kim B.Y."/>
            <person name="Wang J.R."/>
            <person name="Miller D.E."/>
            <person name="Barmina O."/>
            <person name="Delaney E."/>
            <person name="Thompson A."/>
            <person name="Comeault A.A."/>
            <person name="Peede D."/>
            <person name="D'Agostino E.R."/>
            <person name="Pelaez J."/>
            <person name="Aguilar J.M."/>
            <person name="Haji D."/>
            <person name="Matsunaga T."/>
            <person name="Armstrong E.E."/>
            <person name="Zych M."/>
            <person name="Ogawa Y."/>
            <person name="Stamenkovic-Radak M."/>
            <person name="Jelic M."/>
            <person name="Veselinovic M.S."/>
            <person name="Tanaskovic M."/>
            <person name="Eric P."/>
            <person name="Gao J.J."/>
            <person name="Katoh T.K."/>
            <person name="Toda M.J."/>
            <person name="Watabe H."/>
            <person name="Watada M."/>
            <person name="Davis J.S."/>
            <person name="Moyle L.C."/>
            <person name="Manoli G."/>
            <person name="Bertolini E."/>
            <person name="Kostal V."/>
            <person name="Hawley R.S."/>
            <person name="Takahashi A."/>
            <person name="Jones C.D."/>
            <person name="Price D.K."/>
            <person name="Whiteman N."/>
            <person name="Kopp A."/>
            <person name="Matute D.R."/>
            <person name="Petrov D.A."/>
        </authorList>
    </citation>
    <scope>NUCLEOTIDE SEQUENCE [LARGE SCALE GENOMIC DNA]</scope>
</reference>
<proteinExistence type="predicted"/>
<evidence type="ECO:0000313" key="3">
    <source>
        <dbReference type="Proteomes" id="UP001652680"/>
    </source>
</evidence>
<dbReference type="EnsemblMetazoa" id="XM_017131312.2">
    <property type="protein sequence ID" value="XP_016986801.1"/>
    <property type="gene ID" value="LOC108049912"/>
</dbReference>
<evidence type="ECO:0000313" key="2">
    <source>
        <dbReference type="EnsemblMetazoa" id="XP_016986801.1"/>
    </source>
</evidence>
<organism evidence="4">
    <name type="scientific">Drosophila rhopaloa</name>
    <name type="common">Fruit fly</name>
    <dbReference type="NCBI Taxonomy" id="1041015"/>
    <lineage>
        <taxon>Eukaryota</taxon>
        <taxon>Metazoa</taxon>
        <taxon>Ecdysozoa</taxon>
        <taxon>Arthropoda</taxon>
        <taxon>Hexapoda</taxon>
        <taxon>Insecta</taxon>
        <taxon>Pterygota</taxon>
        <taxon>Neoptera</taxon>
        <taxon>Endopterygota</taxon>
        <taxon>Diptera</taxon>
        <taxon>Brachycera</taxon>
        <taxon>Muscomorpha</taxon>
        <taxon>Ephydroidea</taxon>
        <taxon>Drosophilidae</taxon>
        <taxon>Drosophila</taxon>
        <taxon>Sophophora</taxon>
    </lineage>
</organism>
<dbReference type="GeneID" id="108049912"/>
<keyword evidence="3" id="KW-1185">Reference proteome</keyword>
<evidence type="ECO:0000256" key="1">
    <source>
        <dbReference type="SAM" id="MobiDB-lite"/>
    </source>
</evidence>